<dbReference type="FunFam" id="3.40.50.150:FF:000027">
    <property type="entry name" value="Protein-L-isoaspartate O-methyltransferase"/>
    <property type="match status" value="1"/>
</dbReference>
<evidence type="ECO:0000313" key="9">
    <source>
        <dbReference type="EMBL" id="KAK2706306.1"/>
    </source>
</evidence>
<keyword evidence="10" id="KW-1185">Reference proteome</keyword>
<comment type="catalytic activity">
    <reaction evidence="7">
        <text>[protein]-L-isoaspartate + S-adenosyl-L-methionine = [protein]-L-isoaspartate alpha-methyl ester + S-adenosyl-L-homocysteine</text>
        <dbReference type="Rhea" id="RHEA:12705"/>
        <dbReference type="Rhea" id="RHEA-COMP:12143"/>
        <dbReference type="Rhea" id="RHEA-COMP:12144"/>
        <dbReference type="ChEBI" id="CHEBI:57856"/>
        <dbReference type="ChEBI" id="CHEBI:59789"/>
        <dbReference type="ChEBI" id="CHEBI:90596"/>
        <dbReference type="ChEBI" id="CHEBI:90598"/>
        <dbReference type="EC" id="2.1.1.77"/>
    </reaction>
    <physiologicalReaction direction="left-to-right" evidence="7">
        <dbReference type="Rhea" id="RHEA:12706"/>
    </physiologicalReaction>
</comment>
<dbReference type="GO" id="GO:0005737">
    <property type="term" value="C:cytoplasm"/>
    <property type="evidence" value="ECO:0007669"/>
    <property type="project" value="UniProtKB-SubCell"/>
</dbReference>
<proteinExistence type="inferred from homology"/>
<keyword evidence="4 8" id="KW-0489">Methyltransferase</keyword>
<name>A0AA88HII4_ARTSF</name>
<evidence type="ECO:0000313" key="10">
    <source>
        <dbReference type="Proteomes" id="UP001187531"/>
    </source>
</evidence>
<accession>A0AA88HII4</accession>
<dbReference type="Pfam" id="PF01135">
    <property type="entry name" value="PCMT"/>
    <property type="match status" value="1"/>
</dbReference>
<organism evidence="9 10">
    <name type="scientific">Artemia franciscana</name>
    <name type="common">Brine shrimp</name>
    <name type="synonym">Artemia sanfranciscana</name>
    <dbReference type="NCBI Taxonomy" id="6661"/>
    <lineage>
        <taxon>Eukaryota</taxon>
        <taxon>Metazoa</taxon>
        <taxon>Ecdysozoa</taxon>
        <taxon>Arthropoda</taxon>
        <taxon>Crustacea</taxon>
        <taxon>Branchiopoda</taxon>
        <taxon>Anostraca</taxon>
        <taxon>Artemiidae</taxon>
        <taxon>Artemia</taxon>
    </lineage>
</organism>
<evidence type="ECO:0000256" key="5">
    <source>
        <dbReference type="ARBA" id="ARBA00022679"/>
    </source>
</evidence>
<evidence type="ECO:0000256" key="7">
    <source>
        <dbReference type="ARBA" id="ARBA00035815"/>
    </source>
</evidence>
<evidence type="ECO:0000256" key="6">
    <source>
        <dbReference type="ARBA" id="ARBA00022691"/>
    </source>
</evidence>
<dbReference type="GO" id="GO:0032259">
    <property type="term" value="P:methylation"/>
    <property type="evidence" value="ECO:0007669"/>
    <property type="project" value="UniProtKB-KW"/>
</dbReference>
<dbReference type="SUPFAM" id="SSF53335">
    <property type="entry name" value="S-adenosyl-L-methionine-dependent methyltransferases"/>
    <property type="match status" value="1"/>
</dbReference>
<dbReference type="CDD" id="cd02440">
    <property type="entry name" value="AdoMet_MTases"/>
    <property type="match status" value="1"/>
</dbReference>
<keyword evidence="6 8" id="KW-0949">S-adenosyl-L-methionine</keyword>
<sequence>MLKANISNSKTCVVLENKGKTDNRETQVEVINSAKSFGIVVLKQLIVPVSLVVNIALLRVSMAWRSHGQTNDELVDNLKAHNIIQHDEVEKAMKLVDRGLYAPHNQYMDAPQSIGYGATISAPHMHAYALELLHEQLKSGGKVLDVGSGSGYLSACFAMMVGEKGKVIGIEHVPNLVTQSIKNIEKHAPELIASGRVKISVGDGRKGYEPEAPYNAIHVGAAAEQGVPDELIKQLAPGGRMVIPVGNKLGMQALEQIDKLLDGQIVRQSLMDVMYVPLTDKDSQYTKWRRKIFKVKDL</sequence>
<evidence type="ECO:0000256" key="3">
    <source>
        <dbReference type="ARBA" id="ARBA00022490"/>
    </source>
</evidence>
<evidence type="ECO:0000256" key="2">
    <source>
        <dbReference type="ARBA" id="ARBA00005369"/>
    </source>
</evidence>
<comment type="subcellular location">
    <subcellularLocation>
        <location evidence="1">Cytoplasm</location>
    </subcellularLocation>
</comment>
<gene>
    <name evidence="9" type="ORF">QYM36_016368</name>
</gene>
<dbReference type="Gene3D" id="3.40.50.150">
    <property type="entry name" value="Vaccinia Virus protein VP39"/>
    <property type="match status" value="1"/>
</dbReference>
<dbReference type="Proteomes" id="UP001187531">
    <property type="component" value="Unassembled WGS sequence"/>
</dbReference>
<protein>
    <recommendedName>
        <fullName evidence="8">Protein-L-isoaspartate O-methyltransferase</fullName>
        <ecNumber evidence="8">2.1.1.77</ecNumber>
    </recommendedName>
</protein>
<dbReference type="InterPro" id="IPR029063">
    <property type="entry name" value="SAM-dependent_MTases_sf"/>
</dbReference>
<dbReference type="PROSITE" id="PS01279">
    <property type="entry name" value="PCMT"/>
    <property type="match status" value="1"/>
</dbReference>
<comment type="caution">
    <text evidence="9">The sequence shown here is derived from an EMBL/GenBank/DDBJ whole genome shotgun (WGS) entry which is preliminary data.</text>
</comment>
<evidence type="ECO:0000256" key="4">
    <source>
        <dbReference type="ARBA" id="ARBA00022603"/>
    </source>
</evidence>
<dbReference type="NCBIfam" id="TIGR00080">
    <property type="entry name" value="pimt"/>
    <property type="match status" value="1"/>
</dbReference>
<evidence type="ECO:0000256" key="8">
    <source>
        <dbReference type="RuleBase" id="RU003802"/>
    </source>
</evidence>
<keyword evidence="3" id="KW-0963">Cytoplasm</keyword>
<dbReference type="EMBL" id="JAVRJZ010000020">
    <property type="protein sequence ID" value="KAK2706306.1"/>
    <property type="molecule type" value="Genomic_DNA"/>
</dbReference>
<dbReference type="PANTHER" id="PTHR11579">
    <property type="entry name" value="PROTEIN-L-ISOASPARTATE O-METHYLTRANSFERASE"/>
    <property type="match status" value="1"/>
</dbReference>
<keyword evidence="5 8" id="KW-0808">Transferase</keyword>
<dbReference type="GO" id="GO:0004719">
    <property type="term" value="F:protein-L-isoaspartate (D-aspartate) O-methyltransferase activity"/>
    <property type="evidence" value="ECO:0007669"/>
    <property type="project" value="UniProtKB-UniRule"/>
</dbReference>
<evidence type="ECO:0000256" key="1">
    <source>
        <dbReference type="ARBA" id="ARBA00004496"/>
    </source>
</evidence>
<reference evidence="9" key="1">
    <citation type="submission" date="2023-07" db="EMBL/GenBank/DDBJ databases">
        <title>Chromosome-level genome assembly of Artemia franciscana.</title>
        <authorList>
            <person name="Jo E."/>
        </authorList>
    </citation>
    <scope>NUCLEOTIDE SEQUENCE</scope>
    <source>
        <tissue evidence="9">Whole body</tissue>
    </source>
</reference>
<dbReference type="AlphaFoldDB" id="A0AA88HII4"/>
<dbReference type="EC" id="2.1.1.77" evidence="8"/>
<dbReference type="InterPro" id="IPR000682">
    <property type="entry name" value="PCMT"/>
</dbReference>
<comment type="similarity">
    <text evidence="2 8">Belongs to the methyltransferase superfamily. L-isoaspartyl/D-aspartyl protein methyltransferase family.</text>
</comment>
<dbReference type="PANTHER" id="PTHR11579:SF0">
    <property type="entry name" value="PROTEIN-L-ISOASPARTATE(D-ASPARTATE) O-METHYLTRANSFERASE"/>
    <property type="match status" value="1"/>
</dbReference>